<evidence type="ECO:0000313" key="3">
    <source>
        <dbReference type="Proteomes" id="UP000323506"/>
    </source>
</evidence>
<reference evidence="2 3" key="1">
    <citation type="submission" date="2019-06" db="EMBL/GenBank/DDBJ databases">
        <title>WGS assembly of Gossypium darwinii.</title>
        <authorList>
            <person name="Chen Z.J."/>
            <person name="Sreedasyam A."/>
            <person name="Ando A."/>
            <person name="Song Q."/>
            <person name="De L."/>
            <person name="Hulse-Kemp A."/>
            <person name="Ding M."/>
            <person name="Ye W."/>
            <person name="Kirkbride R."/>
            <person name="Jenkins J."/>
            <person name="Plott C."/>
            <person name="Lovell J."/>
            <person name="Lin Y.-M."/>
            <person name="Vaughn R."/>
            <person name="Liu B."/>
            <person name="Li W."/>
            <person name="Simpson S."/>
            <person name="Scheffler B."/>
            <person name="Saski C."/>
            <person name="Grover C."/>
            <person name="Hu G."/>
            <person name="Conover J."/>
            <person name="Carlson J."/>
            <person name="Shu S."/>
            <person name="Boston L."/>
            <person name="Williams M."/>
            <person name="Peterson D."/>
            <person name="Mcgee K."/>
            <person name="Jones D."/>
            <person name="Wendel J."/>
            <person name="Stelly D."/>
            <person name="Grimwood J."/>
            <person name="Schmutz J."/>
        </authorList>
    </citation>
    <scope>NUCLEOTIDE SEQUENCE [LARGE SCALE GENOMIC DNA]</scope>
    <source>
        <strain evidence="2">1808015.09</strain>
    </source>
</reference>
<feature type="compositionally biased region" description="Gly residues" evidence="1">
    <location>
        <begin position="57"/>
        <end position="69"/>
    </location>
</feature>
<organism evidence="2 3">
    <name type="scientific">Gossypium darwinii</name>
    <name type="common">Darwin's cotton</name>
    <name type="synonym">Gossypium barbadense var. darwinii</name>
    <dbReference type="NCBI Taxonomy" id="34276"/>
    <lineage>
        <taxon>Eukaryota</taxon>
        <taxon>Viridiplantae</taxon>
        <taxon>Streptophyta</taxon>
        <taxon>Embryophyta</taxon>
        <taxon>Tracheophyta</taxon>
        <taxon>Spermatophyta</taxon>
        <taxon>Magnoliopsida</taxon>
        <taxon>eudicotyledons</taxon>
        <taxon>Gunneridae</taxon>
        <taxon>Pentapetalae</taxon>
        <taxon>rosids</taxon>
        <taxon>malvids</taxon>
        <taxon>Malvales</taxon>
        <taxon>Malvaceae</taxon>
        <taxon>Malvoideae</taxon>
        <taxon>Gossypium</taxon>
    </lineage>
</organism>
<dbReference type="AlphaFoldDB" id="A0A5D2B527"/>
<dbReference type="Proteomes" id="UP000323506">
    <property type="component" value="Chromosome D10"/>
</dbReference>
<feature type="region of interest" description="Disordered" evidence="1">
    <location>
        <begin position="1"/>
        <end position="69"/>
    </location>
</feature>
<protein>
    <submittedName>
        <fullName evidence="2">Uncharacterized protein</fullName>
    </submittedName>
</protein>
<sequence length="69" mass="7128">MGSSTLVSQYTETWPSNRGTEGFRPSLKPDSDEGEGSSVDGATGGSGVWWQATKAEGMGGWDTTNGGGR</sequence>
<keyword evidence="3" id="KW-1185">Reference proteome</keyword>
<proteinExistence type="predicted"/>
<dbReference type="EMBL" id="CM017710">
    <property type="protein sequence ID" value="TYG51173.1"/>
    <property type="molecule type" value="Genomic_DNA"/>
</dbReference>
<name>A0A5D2B527_GOSDA</name>
<evidence type="ECO:0000313" key="2">
    <source>
        <dbReference type="EMBL" id="TYG51173.1"/>
    </source>
</evidence>
<evidence type="ECO:0000256" key="1">
    <source>
        <dbReference type="SAM" id="MobiDB-lite"/>
    </source>
</evidence>
<accession>A0A5D2B527</accession>
<gene>
    <name evidence="2" type="ORF">ES288_D10G235700v1</name>
</gene>
<feature type="compositionally biased region" description="Polar residues" evidence="1">
    <location>
        <begin position="1"/>
        <end position="19"/>
    </location>
</feature>